<reference evidence="1 2" key="1">
    <citation type="journal article" date="2012" name="J. Bacteriol.">
        <title>Complete genome sequence of Mycoplasma haemocanis strain Illinois.</title>
        <authorList>
            <person name="do Nascimento N.C."/>
            <person name="Guimaraes A.M."/>
            <person name="Santos A.P."/>
            <person name="Sanmiguel P.J."/>
            <person name="Messick J.B."/>
        </authorList>
    </citation>
    <scope>NUCLEOTIDE SEQUENCE [LARGE SCALE GENOMIC DNA]</scope>
    <source>
        <strain evidence="1 2">Illinois</strain>
    </source>
</reference>
<organism evidence="1 2">
    <name type="scientific">Mycoplasma haemocanis (strain Illinois)</name>
    <dbReference type="NCBI Taxonomy" id="1111676"/>
    <lineage>
        <taxon>Bacteria</taxon>
        <taxon>Bacillati</taxon>
        <taxon>Mycoplasmatota</taxon>
        <taxon>Mollicutes</taxon>
        <taxon>Mycoplasmataceae</taxon>
        <taxon>Mycoplasma</taxon>
    </lineage>
</organism>
<gene>
    <name evidence="1" type="ordered locus">MHC_01585</name>
</gene>
<dbReference type="Proteomes" id="UP000009135">
    <property type="component" value="Chromosome"/>
</dbReference>
<sequence>MPKLPLIGSVAIIGGVGGLSWELSKPSRKIAAISSKKPLPIKRCELFSIVRSSDRTVKREDESSFRKTVTDNDFWEKVDKDCKTKEKLYVAFRNQKWVYEEADQDGVWNVTN</sequence>
<name>H6N6B1_MYCHN</name>
<dbReference type="HOGENOM" id="CLU_139732_0_0_14"/>
<dbReference type="KEGG" id="mhe:MHC_01585"/>
<dbReference type="EMBL" id="CP003199">
    <property type="protein sequence ID" value="AEW45183.1"/>
    <property type="molecule type" value="Genomic_DNA"/>
</dbReference>
<proteinExistence type="predicted"/>
<evidence type="ECO:0000313" key="2">
    <source>
        <dbReference type="Proteomes" id="UP000009135"/>
    </source>
</evidence>
<dbReference type="STRING" id="1111676.MHC_01585"/>
<dbReference type="AlphaFoldDB" id="H6N6B1"/>
<protein>
    <submittedName>
        <fullName evidence="1">Uncharacterized protein</fullName>
    </submittedName>
</protein>
<keyword evidence="2" id="KW-1185">Reference proteome</keyword>
<evidence type="ECO:0000313" key="1">
    <source>
        <dbReference type="EMBL" id="AEW45183.1"/>
    </source>
</evidence>
<accession>H6N6B1</accession>